<dbReference type="Pfam" id="PF14541">
    <property type="entry name" value="TAXi_C"/>
    <property type="match status" value="1"/>
</dbReference>
<evidence type="ECO:0000256" key="1">
    <source>
        <dbReference type="ARBA" id="ARBA00007447"/>
    </source>
</evidence>
<proteinExistence type="inferred from homology"/>
<sequence length="565" mass="60776">MRAIGDVMILLRGRRRSSSERVDSSCVLLIMYYSYYWLGVLLTVCTGLFEVSSARQVFSDTAAEISYAYQSLDVAGRTSKAASWQDKFSWRPVSELPMRTGSSTITTTSLSHEHSRGHGVQANLMHRYAPSSPFRPVNATHEQLMKESIARDHVRVTGIHAYIQQRVLSGRMTIPAPQGRFHNLDQQFAAAASDLQAPVVSGLTMGSGEYFVRLSIGTPPKATYLVVDTGSDILWLQCAPCLNCYQQDDPVFNPSGSSTYATVTCGSKLCQDLDISGCQMSDCLYQVDYGDGSFTVGEFSTDTITLESTASTAGPGHAAVVLNSIPMGCGHDNEGYFVGAAGLLGLGKGPLSFPSQVGPAIGEKFSYCLTDRETDTSDRSLLIFGNASVPASGVTFTPQVKNARIGTFYYLQLTGISVGGNLLDSIPTQVFQLDDATGEGGVIIDSGTSVTRLAMPAYIALRDAFRAGTRRLRPAPGFSLFDTCYNLAGMMSVDVPTVTLHFQNGADMDFPASNYLIPVDNSNTYCFAFAGTTGPSIIGNIQQQGFRIVFDNVNNQVGFVPGQCA</sequence>
<comment type="similarity">
    <text evidence="1 4">Belongs to the peptidase A1 family.</text>
</comment>
<protein>
    <recommendedName>
        <fullName evidence="6">Peptidase A1 domain-containing protein</fullName>
    </recommendedName>
</protein>
<dbReference type="PRINTS" id="PR00792">
    <property type="entry name" value="PEPSIN"/>
</dbReference>
<gene>
    <name evidence="7" type="ORF">CSSPTR1EN2_LOCUS22115</name>
</gene>
<dbReference type="InterPro" id="IPR001461">
    <property type="entry name" value="Aspartic_peptidase_A1"/>
</dbReference>
<feature type="domain" description="Peptidase A1" evidence="6">
    <location>
        <begin position="210"/>
        <end position="560"/>
    </location>
</feature>
<dbReference type="PROSITE" id="PS00141">
    <property type="entry name" value="ASP_PROTEASE"/>
    <property type="match status" value="1"/>
</dbReference>
<keyword evidence="4" id="KW-0064">Aspartyl protease</keyword>
<dbReference type="InterPro" id="IPR032861">
    <property type="entry name" value="TAXi_N"/>
</dbReference>
<dbReference type="InterPro" id="IPR033873">
    <property type="entry name" value="CND41-like"/>
</dbReference>
<keyword evidence="5" id="KW-0812">Transmembrane</keyword>
<evidence type="ECO:0000256" key="4">
    <source>
        <dbReference type="RuleBase" id="RU000454"/>
    </source>
</evidence>
<name>A0ABP0UZV0_9BRYO</name>
<accession>A0ABP0UZV0</accession>
<keyword evidence="5" id="KW-1133">Transmembrane helix</keyword>
<dbReference type="InterPro" id="IPR033121">
    <property type="entry name" value="PEPTIDASE_A1"/>
</dbReference>
<dbReference type="Gene3D" id="2.40.70.10">
    <property type="entry name" value="Acid Proteases"/>
    <property type="match status" value="2"/>
</dbReference>
<dbReference type="PROSITE" id="PS51767">
    <property type="entry name" value="PEPTIDASE_A1"/>
    <property type="match status" value="1"/>
</dbReference>
<evidence type="ECO:0000313" key="8">
    <source>
        <dbReference type="Proteomes" id="UP001497512"/>
    </source>
</evidence>
<dbReference type="InterPro" id="IPR032799">
    <property type="entry name" value="TAXi_C"/>
</dbReference>
<evidence type="ECO:0000256" key="3">
    <source>
        <dbReference type="ARBA" id="ARBA00022801"/>
    </source>
</evidence>
<organism evidence="7 8">
    <name type="scientific">Sphagnum troendelagicum</name>
    <dbReference type="NCBI Taxonomy" id="128251"/>
    <lineage>
        <taxon>Eukaryota</taxon>
        <taxon>Viridiplantae</taxon>
        <taxon>Streptophyta</taxon>
        <taxon>Embryophyta</taxon>
        <taxon>Bryophyta</taxon>
        <taxon>Sphagnophytina</taxon>
        <taxon>Sphagnopsida</taxon>
        <taxon>Sphagnales</taxon>
        <taxon>Sphagnaceae</taxon>
        <taxon>Sphagnum</taxon>
    </lineage>
</organism>
<dbReference type="Pfam" id="PF14543">
    <property type="entry name" value="TAXi_N"/>
    <property type="match status" value="1"/>
</dbReference>
<dbReference type="InterPro" id="IPR051708">
    <property type="entry name" value="Plant_Aspart_Prot_A1"/>
</dbReference>
<dbReference type="PANTHER" id="PTHR47967">
    <property type="entry name" value="OS07G0603500 PROTEIN-RELATED"/>
    <property type="match status" value="1"/>
</dbReference>
<dbReference type="EMBL" id="OZ019900">
    <property type="protein sequence ID" value="CAK9234234.1"/>
    <property type="molecule type" value="Genomic_DNA"/>
</dbReference>
<dbReference type="InterPro" id="IPR001969">
    <property type="entry name" value="Aspartic_peptidase_AS"/>
</dbReference>
<keyword evidence="5" id="KW-0472">Membrane</keyword>
<keyword evidence="3 4" id="KW-0378">Hydrolase</keyword>
<keyword evidence="2 4" id="KW-0645">Protease</keyword>
<evidence type="ECO:0000256" key="2">
    <source>
        <dbReference type="ARBA" id="ARBA00022670"/>
    </source>
</evidence>
<dbReference type="InterPro" id="IPR021109">
    <property type="entry name" value="Peptidase_aspartic_dom_sf"/>
</dbReference>
<evidence type="ECO:0000256" key="5">
    <source>
        <dbReference type="SAM" id="Phobius"/>
    </source>
</evidence>
<dbReference type="PANTHER" id="PTHR47967:SF60">
    <property type="entry name" value="PROTEIN ASPARTIC PROTEASE IN GUARD CELL 1-LIKE"/>
    <property type="match status" value="1"/>
</dbReference>
<dbReference type="CDD" id="cd05472">
    <property type="entry name" value="cnd41_like"/>
    <property type="match status" value="1"/>
</dbReference>
<evidence type="ECO:0000313" key="7">
    <source>
        <dbReference type="EMBL" id="CAK9234234.1"/>
    </source>
</evidence>
<feature type="transmembrane region" description="Helical" evidence="5">
    <location>
        <begin position="21"/>
        <end position="49"/>
    </location>
</feature>
<reference evidence="7" key="1">
    <citation type="submission" date="2024-02" db="EMBL/GenBank/DDBJ databases">
        <authorList>
            <consortium name="ELIXIR-Norway"/>
            <consortium name="Elixir Norway"/>
        </authorList>
    </citation>
    <scope>NUCLEOTIDE SEQUENCE</scope>
</reference>
<evidence type="ECO:0000259" key="6">
    <source>
        <dbReference type="PROSITE" id="PS51767"/>
    </source>
</evidence>
<dbReference type="Proteomes" id="UP001497512">
    <property type="component" value="Chromosome 8"/>
</dbReference>
<keyword evidence="8" id="KW-1185">Reference proteome</keyword>
<dbReference type="SUPFAM" id="SSF50630">
    <property type="entry name" value="Acid proteases"/>
    <property type="match status" value="1"/>
</dbReference>